<dbReference type="AlphaFoldDB" id="C8Z7S3"/>
<evidence type="ECO:0000313" key="1">
    <source>
        <dbReference type="EMBL" id="CAY79439.1"/>
    </source>
</evidence>
<organism evidence="1 2">
    <name type="scientific">Saccharomyces cerevisiae (strain Lalvin EC1118 / Prise de mousse)</name>
    <name type="common">Baker's yeast</name>
    <dbReference type="NCBI Taxonomy" id="643680"/>
    <lineage>
        <taxon>Eukaryota</taxon>
        <taxon>Fungi</taxon>
        <taxon>Dikarya</taxon>
        <taxon>Ascomycota</taxon>
        <taxon>Saccharomycotina</taxon>
        <taxon>Saccharomycetes</taxon>
        <taxon>Saccharomycetales</taxon>
        <taxon>Saccharomycetaceae</taxon>
        <taxon>Saccharomyces</taxon>
    </lineage>
</organism>
<dbReference type="Proteomes" id="UP000000286">
    <property type="component" value="Chromosome VI"/>
</dbReference>
<dbReference type="HOGENOM" id="CLU_2005213_0_0_1"/>
<gene>
    <name evidence="1" type="ORF">EC1118_1F14_0760g</name>
</gene>
<dbReference type="EMBL" id="FN393068">
    <property type="protein sequence ID" value="CAY79439.1"/>
    <property type="molecule type" value="Genomic_DNA"/>
</dbReference>
<accession>C8Z7S3</accession>
<protein>
    <submittedName>
        <fullName evidence="1">EC1118_1F14_0760p</fullName>
    </submittedName>
</protein>
<sequence>MLLLVIPILQIALENLLLFRQNCLLVVGKYHELDRILSSPSLIRVSPLFSFRFYLVNHELFPIPYQHSLGVLYLLVPLPHSRVTCFSLYTICYRIVLIWAKKKKSLIISDTAKYILAWLRKVLL</sequence>
<name>C8Z7S3_YEAS8</name>
<proteinExistence type="predicted"/>
<reference evidence="1 2" key="1">
    <citation type="journal article" date="2009" name="Proc. Natl. Acad. Sci. U.S.A.">
        <title>Eukaryote-to-eukaryote gene transfer events revealed by the genome sequence of the wine yeast Saccharomyces cerevisiae EC1118.</title>
        <authorList>
            <person name="Novo M."/>
            <person name="Bigey F."/>
            <person name="Beyne E."/>
            <person name="Galeote V."/>
            <person name="Gavory F."/>
            <person name="Mallet S."/>
            <person name="Cambot B."/>
            <person name="Legras J.L."/>
            <person name="Wincker P."/>
            <person name="Casaregola S."/>
            <person name="Dequin S."/>
        </authorList>
    </citation>
    <scope>NUCLEOTIDE SEQUENCE [LARGE SCALE GENOMIC DNA]</scope>
    <source>
        <strain evidence="2">Lalvin EC1118 / Prise de mousse</strain>
    </source>
</reference>
<evidence type="ECO:0000313" key="2">
    <source>
        <dbReference type="Proteomes" id="UP000000286"/>
    </source>
</evidence>